<reference evidence="2 3" key="1">
    <citation type="submission" date="2020-07" db="EMBL/GenBank/DDBJ databases">
        <title>Genomic Encyclopedia of Type Strains, Phase IV (KMG-IV): sequencing the most valuable type-strain genomes for metagenomic binning, comparative biology and taxonomic classification.</title>
        <authorList>
            <person name="Goeker M."/>
        </authorList>
    </citation>
    <scope>NUCLEOTIDE SEQUENCE [LARGE SCALE GENOMIC DNA]</scope>
    <source>
        <strain evidence="2 3">DSM 17721</strain>
    </source>
</reference>
<dbReference type="CDD" id="cd00165">
    <property type="entry name" value="S4"/>
    <property type="match status" value="1"/>
</dbReference>
<dbReference type="Pfam" id="PF13275">
    <property type="entry name" value="S4_2"/>
    <property type="match status" value="1"/>
</dbReference>
<name>A0A7W0C8J2_9BACT</name>
<dbReference type="EMBL" id="JACDUS010000003">
    <property type="protein sequence ID" value="MBA2881097.1"/>
    <property type="molecule type" value="Genomic_DNA"/>
</dbReference>
<keyword evidence="3" id="KW-1185">Reference proteome</keyword>
<accession>A0A7W0C8J2</accession>
<dbReference type="PROSITE" id="PS50889">
    <property type="entry name" value="S4"/>
    <property type="match status" value="1"/>
</dbReference>
<dbReference type="GO" id="GO:0003723">
    <property type="term" value="F:RNA binding"/>
    <property type="evidence" value="ECO:0007669"/>
    <property type="project" value="UniProtKB-KW"/>
</dbReference>
<proteinExistence type="predicted"/>
<protein>
    <submittedName>
        <fullName evidence="2">Ribosome-associated protein</fullName>
    </submittedName>
</protein>
<organism evidence="2 3">
    <name type="scientific">Desulfosalsimonas propionicica</name>
    <dbReference type="NCBI Taxonomy" id="332175"/>
    <lineage>
        <taxon>Bacteria</taxon>
        <taxon>Pseudomonadati</taxon>
        <taxon>Thermodesulfobacteriota</taxon>
        <taxon>Desulfobacteria</taxon>
        <taxon>Desulfobacterales</taxon>
        <taxon>Desulfosalsimonadaceae</taxon>
        <taxon>Desulfosalsimonas</taxon>
    </lineage>
</organism>
<dbReference type="InterPro" id="IPR036986">
    <property type="entry name" value="S4_RNA-bd_sf"/>
</dbReference>
<evidence type="ECO:0000313" key="2">
    <source>
        <dbReference type="EMBL" id="MBA2881097.1"/>
    </source>
</evidence>
<dbReference type="AlphaFoldDB" id="A0A7W0C8J2"/>
<dbReference type="RefSeq" id="WP_181550752.1">
    <property type="nucleotide sequence ID" value="NZ_JACDUS010000003.1"/>
</dbReference>
<dbReference type="SUPFAM" id="SSF55174">
    <property type="entry name" value="Alpha-L RNA-binding motif"/>
    <property type="match status" value="1"/>
</dbReference>
<dbReference type="Gene3D" id="3.10.290.10">
    <property type="entry name" value="RNA-binding S4 domain"/>
    <property type="match status" value="1"/>
</dbReference>
<gene>
    <name evidence="2" type="ORF">HNR65_001423</name>
</gene>
<sequence length="74" mass="8277">MKEVIITEEPIALCNLLKLENLTASGGEAKYVIAEGMVRVNQNTETRKRKKIFAGDIVEFAGRQFRVQVRGPVT</sequence>
<evidence type="ECO:0000256" key="1">
    <source>
        <dbReference type="PROSITE-ProRule" id="PRU00182"/>
    </source>
</evidence>
<comment type="caution">
    <text evidence="2">The sequence shown here is derived from an EMBL/GenBank/DDBJ whole genome shotgun (WGS) entry which is preliminary data.</text>
</comment>
<keyword evidence="1" id="KW-0694">RNA-binding</keyword>
<evidence type="ECO:0000313" key="3">
    <source>
        <dbReference type="Proteomes" id="UP000525298"/>
    </source>
</evidence>
<dbReference type="Proteomes" id="UP000525298">
    <property type="component" value="Unassembled WGS sequence"/>
</dbReference>